<protein>
    <submittedName>
        <fullName evidence="1">Uncharacterized protein</fullName>
    </submittedName>
</protein>
<name>A0A5N6YQI5_9EURO</name>
<reference evidence="1" key="1">
    <citation type="submission" date="2019-04" db="EMBL/GenBank/DDBJ databases">
        <title>Friends and foes A comparative genomics study of 23 Aspergillus species from section Flavi.</title>
        <authorList>
            <consortium name="DOE Joint Genome Institute"/>
            <person name="Kjaerbolling I."/>
            <person name="Vesth T."/>
            <person name="Frisvad J.C."/>
            <person name="Nybo J.L."/>
            <person name="Theobald S."/>
            <person name="Kildgaard S."/>
            <person name="Isbrandt T."/>
            <person name="Kuo A."/>
            <person name="Sato A."/>
            <person name="Lyhne E.K."/>
            <person name="Kogle M.E."/>
            <person name="Wiebenga A."/>
            <person name="Kun R.S."/>
            <person name="Lubbers R.J."/>
            <person name="Makela M.R."/>
            <person name="Barry K."/>
            <person name="Chovatia M."/>
            <person name="Clum A."/>
            <person name="Daum C."/>
            <person name="Haridas S."/>
            <person name="He G."/>
            <person name="LaButti K."/>
            <person name="Lipzen A."/>
            <person name="Mondo S."/>
            <person name="Riley R."/>
            <person name="Salamov A."/>
            <person name="Simmons B.A."/>
            <person name="Magnuson J.K."/>
            <person name="Henrissat B."/>
            <person name="Mortensen U.H."/>
            <person name="Larsen T.O."/>
            <person name="Devries R.P."/>
            <person name="Grigoriev I.V."/>
            <person name="Machida M."/>
            <person name="Baker S.E."/>
            <person name="Andersen M.R."/>
        </authorList>
    </citation>
    <scope>NUCLEOTIDE SEQUENCE</scope>
    <source>
        <strain evidence="1">CBS 117612</strain>
    </source>
</reference>
<evidence type="ECO:0000313" key="1">
    <source>
        <dbReference type="EMBL" id="KAE8347448.1"/>
    </source>
</evidence>
<dbReference type="EMBL" id="ML737113">
    <property type="protein sequence ID" value="KAE8347448.1"/>
    <property type="molecule type" value="Genomic_DNA"/>
</dbReference>
<dbReference type="AlphaFoldDB" id="A0A5N6YQI5"/>
<dbReference type="Proteomes" id="UP000325558">
    <property type="component" value="Unassembled WGS sequence"/>
</dbReference>
<gene>
    <name evidence="1" type="ORF">BDV24DRAFT_36502</name>
</gene>
<proteinExistence type="predicted"/>
<sequence length="93" mass="10432">MILLSSLPAIRSPDFPLLPSEDAPIPTLNRKRPNISYIIHQRNVFFSCGTRAWAGLKSFLGVFLVCWFVSADDILPRNATHIYEASWGRSSAI</sequence>
<organism evidence="1">
    <name type="scientific">Aspergillus arachidicola</name>
    <dbReference type="NCBI Taxonomy" id="656916"/>
    <lineage>
        <taxon>Eukaryota</taxon>
        <taxon>Fungi</taxon>
        <taxon>Dikarya</taxon>
        <taxon>Ascomycota</taxon>
        <taxon>Pezizomycotina</taxon>
        <taxon>Eurotiomycetes</taxon>
        <taxon>Eurotiomycetidae</taxon>
        <taxon>Eurotiales</taxon>
        <taxon>Aspergillaceae</taxon>
        <taxon>Aspergillus</taxon>
        <taxon>Aspergillus subgen. Circumdati</taxon>
    </lineage>
</organism>
<accession>A0A5N6YQI5</accession>